<evidence type="ECO:0000256" key="7">
    <source>
        <dbReference type="ARBA" id="ARBA00043224"/>
    </source>
</evidence>
<keyword evidence="4" id="KW-0378">Hydrolase</keyword>
<reference evidence="9 10" key="1">
    <citation type="submission" date="2010-02" db="EMBL/GenBank/DDBJ databases">
        <authorList>
            <person name="Weinstock G."/>
            <person name="Sodergren E."/>
            <person name="Clifton S."/>
            <person name="Fulton L."/>
            <person name="Fulton B."/>
            <person name="Courtney L."/>
            <person name="Fronick C."/>
            <person name="Harrison M."/>
            <person name="Strong C."/>
            <person name="Farmer C."/>
            <person name="Delahaunty K."/>
            <person name="Markovic C."/>
            <person name="Hall O."/>
            <person name="Minx P."/>
            <person name="Tomlinson C."/>
            <person name="Mitreva M."/>
            <person name="Nelson J."/>
            <person name="Hou S."/>
            <person name="Wollam A."/>
            <person name="Pepin K.H."/>
            <person name="Johnson M."/>
            <person name="Bhonagiri V."/>
            <person name="Zhang X."/>
            <person name="Suruliraj S."/>
            <person name="Warren W."/>
            <person name="Chinwalla A."/>
            <person name="Mardis E.R."/>
            <person name="Wilson R.K."/>
        </authorList>
    </citation>
    <scope>NUCLEOTIDE SEQUENCE [LARGE SCALE GENOMIC DNA]</scope>
    <source>
        <strain evidence="9 10">DSM 2876</strain>
    </source>
</reference>
<organism evidence="9 10">
    <name type="scientific">Eshraghiella crossota DSM 2876</name>
    <dbReference type="NCBI Taxonomy" id="511680"/>
    <lineage>
        <taxon>Bacteria</taxon>
        <taxon>Bacillati</taxon>
        <taxon>Bacillota</taxon>
        <taxon>Clostridia</taxon>
        <taxon>Lachnospirales</taxon>
        <taxon>Lachnospiraceae</taxon>
        <taxon>Eshraghiella</taxon>
    </lineage>
</organism>
<accession>D4RWK8</accession>
<dbReference type="GO" id="GO:0008936">
    <property type="term" value="F:nicotinamidase activity"/>
    <property type="evidence" value="ECO:0007669"/>
    <property type="project" value="UniProtKB-EC"/>
</dbReference>
<dbReference type="Pfam" id="PF00857">
    <property type="entry name" value="Isochorismatase"/>
    <property type="match status" value="1"/>
</dbReference>
<evidence type="ECO:0000256" key="5">
    <source>
        <dbReference type="ARBA" id="ARBA00037900"/>
    </source>
</evidence>
<proteinExistence type="inferred from homology"/>
<dbReference type="PANTHER" id="PTHR11080:SF2">
    <property type="entry name" value="LD05707P"/>
    <property type="match status" value="1"/>
</dbReference>
<dbReference type="InterPro" id="IPR052347">
    <property type="entry name" value="Isochorismatase_Nicotinamidase"/>
</dbReference>
<dbReference type="GO" id="GO:0019363">
    <property type="term" value="P:pyridine nucleotide biosynthetic process"/>
    <property type="evidence" value="ECO:0007669"/>
    <property type="project" value="UniProtKB-KW"/>
</dbReference>
<protein>
    <recommendedName>
        <fullName evidence="6">nicotinamidase</fullName>
        <ecNumber evidence="6">3.5.1.19</ecNumber>
    </recommendedName>
    <alternativeName>
        <fullName evidence="7">Nicotinamide deamidase</fullName>
    </alternativeName>
</protein>
<dbReference type="eggNOG" id="COG1335">
    <property type="taxonomic scope" value="Bacteria"/>
</dbReference>
<dbReference type="InterPro" id="IPR036380">
    <property type="entry name" value="Isochorismatase-like_sf"/>
</dbReference>
<comment type="caution">
    <text evidence="9">The sequence shown here is derived from an EMBL/GenBank/DDBJ whole genome shotgun (WGS) entry which is preliminary data.</text>
</comment>
<keyword evidence="2" id="KW-0662">Pyridine nucleotide biosynthesis</keyword>
<sequence length="183" mass="20031">MKGTEFMRVLTVVDMQNDFITGTLGNKECQAVVGNVVNVINTGNYDKIIATRDTHFEGYLNTQEGKKLPVEHCIINTEGWEIQKDVEAALEANKDKVTYINKITFGSTELSEIIKELGTENEELTVDFVGVCTGICIISNAIISKAFAPGADIRVIESACACVTPDSHKNAIEAMKLCQIDII</sequence>
<dbReference type="GO" id="GO:0046872">
    <property type="term" value="F:metal ion binding"/>
    <property type="evidence" value="ECO:0007669"/>
    <property type="project" value="UniProtKB-KW"/>
</dbReference>
<dbReference type="HOGENOM" id="CLU_068979_12_0_9"/>
<dbReference type="EMBL" id="ABWN01000017">
    <property type="protein sequence ID" value="EFF69532.1"/>
    <property type="molecule type" value="Genomic_DNA"/>
</dbReference>
<evidence type="ECO:0000256" key="1">
    <source>
        <dbReference type="ARBA" id="ARBA00006336"/>
    </source>
</evidence>
<dbReference type="STRING" id="45851.BHV86_06005"/>
<comment type="similarity">
    <text evidence="1">Belongs to the isochorismatase family.</text>
</comment>
<dbReference type="PANTHER" id="PTHR11080">
    <property type="entry name" value="PYRAZINAMIDASE/NICOTINAMIDASE"/>
    <property type="match status" value="1"/>
</dbReference>
<gene>
    <name evidence="9" type="ORF">BUTYVIB_00044</name>
</gene>
<dbReference type="InterPro" id="IPR000868">
    <property type="entry name" value="Isochorismatase-like_dom"/>
</dbReference>
<evidence type="ECO:0000256" key="3">
    <source>
        <dbReference type="ARBA" id="ARBA00022723"/>
    </source>
</evidence>
<keyword evidence="10" id="KW-1185">Reference proteome</keyword>
<keyword evidence="3" id="KW-0479">Metal-binding</keyword>
<evidence type="ECO:0000259" key="8">
    <source>
        <dbReference type="Pfam" id="PF00857"/>
    </source>
</evidence>
<evidence type="ECO:0000313" key="10">
    <source>
        <dbReference type="Proteomes" id="UP000006238"/>
    </source>
</evidence>
<evidence type="ECO:0000313" key="9">
    <source>
        <dbReference type="EMBL" id="EFF69532.1"/>
    </source>
</evidence>
<dbReference type="EC" id="3.5.1.19" evidence="6"/>
<dbReference type="AlphaFoldDB" id="D4RWK8"/>
<dbReference type="CDD" id="cd00431">
    <property type="entry name" value="cysteine_hydrolases"/>
    <property type="match status" value="1"/>
</dbReference>
<evidence type="ECO:0000256" key="2">
    <source>
        <dbReference type="ARBA" id="ARBA00022642"/>
    </source>
</evidence>
<name>D4RWK8_9FIRM</name>
<dbReference type="SUPFAM" id="SSF52499">
    <property type="entry name" value="Isochorismatase-like hydrolases"/>
    <property type="match status" value="1"/>
</dbReference>
<feature type="domain" description="Isochorismatase-like" evidence="8">
    <location>
        <begin position="10"/>
        <end position="179"/>
    </location>
</feature>
<evidence type="ECO:0000256" key="4">
    <source>
        <dbReference type="ARBA" id="ARBA00022801"/>
    </source>
</evidence>
<dbReference type="Proteomes" id="UP000006238">
    <property type="component" value="Unassembled WGS sequence"/>
</dbReference>
<comment type="pathway">
    <text evidence="5">Cofactor biosynthesis; nicotinate biosynthesis; nicotinate from nicotinamide: step 1/1.</text>
</comment>
<dbReference type="Gene3D" id="3.40.50.850">
    <property type="entry name" value="Isochorismatase-like"/>
    <property type="match status" value="1"/>
</dbReference>
<evidence type="ECO:0000256" key="6">
    <source>
        <dbReference type="ARBA" id="ARBA00039017"/>
    </source>
</evidence>